<accession>A0A1M7LES7</accession>
<evidence type="ECO:0000313" key="4">
    <source>
        <dbReference type="EMBL" id="SHM76695.1"/>
    </source>
</evidence>
<organism evidence="4 5">
    <name type="scientific">Salegentibacter salegens</name>
    <dbReference type="NCBI Taxonomy" id="143223"/>
    <lineage>
        <taxon>Bacteria</taxon>
        <taxon>Pseudomonadati</taxon>
        <taxon>Bacteroidota</taxon>
        <taxon>Flavobacteriia</taxon>
        <taxon>Flavobacteriales</taxon>
        <taxon>Flavobacteriaceae</taxon>
        <taxon>Salegentibacter</taxon>
    </lineage>
</organism>
<dbReference type="InterPro" id="IPR036388">
    <property type="entry name" value="WH-like_DNA-bd_sf"/>
</dbReference>
<dbReference type="SUPFAM" id="SSF53098">
    <property type="entry name" value="Ribonuclease H-like"/>
    <property type="match status" value="1"/>
</dbReference>
<keyword evidence="5" id="KW-1185">Reference proteome</keyword>
<dbReference type="Gene3D" id="1.10.10.10">
    <property type="entry name" value="Winged helix-like DNA-binding domain superfamily/Winged helix DNA-binding domain"/>
    <property type="match status" value="1"/>
</dbReference>
<dbReference type="PROSITE" id="PS50994">
    <property type="entry name" value="INTEGRASE"/>
    <property type="match status" value="1"/>
</dbReference>
<feature type="region of interest" description="Disordered" evidence="2">
    <location>
        <begin position="495"/>
        <end position="514"/>
    </location>
</feature>
<dbReference type="GO" id="GO:0003676">
    <property type="term" value="F:nucleic acid binding"/>
    <property type="evidence" value="ECO:0007669"/>
    <property type="project" value="InterPro"/>
</dbReference>
<reference evidence="5" key="1">
    <citation type="submission" date="2016-11" db="EMBL/GenBank/DDBJ databases">
        <authorList>
            <person name="Varghese N."/>
            <person name="Submissions S."/>
        </authorList>
    </citation>
    <scope>NUCLEOTIDE SEQUENCE [LARGE SCALE GENOMIC DNA]</scope>
    <source>
        <strain evidence="5">ACAM 48</strain>
    </source>
</reference>
<evidence type="ECO:0000313" key="5">
    <source>
        <dbReference type="Proteomes" id="UP000190235"/>
    </source>
</evidence>
<protein>
    <submittedName>
        <fullName evidence="4">Transposase</fullName>
    </submittedName>
</protein>
<dbReference type="NCBIfam" id="NF033546">
    <property type="entry name" value="transpos_IS21"/>
    <property type="match status" value="1"/>
</dbReference>
<dbReference type="InterPro" id="IPR054353">
    <property type="entry name" value="IstA-like_C"/>
</dbReference>
<name>A0A1M7LES7_9FLAO</name>
<sequence>MAGKPKRMSAVKQILRMHLQGKGIKTIARTLSVSKNTVKDYISKASLGTITTEVLLTLEDTALEAIFLSGNPAYKDERYELLKDTLDYCSKELKRVGVNRKVLWEEYHHSAQNGYSYSQFCYHLQQYRGTQNPSMVLEHHPGEKLYIDYAGKKLSYIDRNTGEEIFVQVFVACLPYSDYSFAMAVRSQKIEDFIHALNCCIKDLGGVPQTLVPDNLKSAVIKANPYEPDVNRALEDFANHYGTTVTPTRPRKPKDKALVENQVKLIYSRVYAKLRNQQFFDLPSLNRAIAQKVREHNQTRMQQKDYCREEKFLADEKHSLQGLPAEAFELKYYRDLKVAKNNHIYLGMDKHYYSVPYAYMGAQVKVIYTRSLVKVYCKAALIGVHPRNFKKGSYSTKKEHLCSHHQHYKQRSPTYYLQKAYSYSDTLYSYMEALFKQDKYPEQLYKTCDGILNLASKVNTPIFTKACTIALDNHNYSYRFLKQILENKMTENMEQSSIKSLPDHENIRGAGSYK</sequence>
<dbReference type="EMBL" id="LT670848">
    <property type="protein sequence ID" value="SHM76695.1"/>
    <property type="molecule type" value="Genomic_DNA"/>
</dbReference>
<evidence type="ECO:0000256" key="2">
    <source>
        <dbReference type="SAM" id="MobiDB-lite"/>
    </source>
</evidence>
<dbReference type="Pfam" id="PF22483">
    <property type="entry name" value="Mu-transpos_C_2"/>
    <property type="match status" value="1"/>
</dbReference>
<gene>
    <name evidence="4" type="ORF">SAMN05878281_1888</name>
</gene>
<dbReference type="Pfam" id="PF00665">
    <property type="entry name" value="rve"/>
    <property type="match status" value="1"/>
</dbReference>
<dbReference type="GO" id="GO:0015074">
    <property type="term" value="P:DNA integration"/>
    <property type="evidence" value="ECO:0007669"/>
    <property type="project" value="InterPro"/>
</dbReference>
<comment type="similarity">
    <text evidence="1">Belongs to the transposase IS21/IS408/IS1162 family.</text>
</comment>
<evidence type="ECO:0000259" key="3">
    <source>
        <dbReference type="PROSITE" id="PS50994"/>
    </source>
</evidence>
<dbReference type="AlphaFoldDB" id="A0A1M7LES7"/>
<dbReference type="InterPro" id="IPR036397">
    <property type="entry name" value="RNaseH_sf"/>
</dbReference>
<dbReference type="OrthoDB" id="3193769at2"/>
<dbReference type="InterPro" id="IPR001584">
    <property type="entry name" value="Integrase_cat-core"/>
</dbReference>
<dbReference type="InterPro" id="IPR000792">
    <property type="entry name" value="Tscrpt_reg_LuxR_C"/>
</dbReference>
<dbReference type="Pfam" id="PF00196">
    <property type="entry name" value="GerE"/>
    <property type="match status" value="1"/>
</dbReference>
<dbReference type="InterPro" id="IPR012337">
    <property type="entry name" value="RNaseH-like_sf"/>
</dbReference>
<dbReference type="PANTHER" id="PTHR35004">
    <property type="entry name" value="TRANSPOSASE RV3428C-RELATED"/>
    <property type="match status" value="1"/>
</dbReference>
<dbReference type="Gene3D" id="3.30.420.10">
    <property type="entry name" value="Ribonuclease H-like superfamily/Ribonuclease H"/>
    <property type="match status" value="1"/>
</dbReference>
<dbReference type="RefSeq" id="WP_079734994.1">
    <property type="nucleotide sequence ID" value="NZ_LT670848.1"/>
</dbReference>
<evidence type="ECO:0000256" key="1">
    <source>
        <dbReference type="ARBA" id="ARBA00009277"/>
    </source>
</evidence>
<dbReference type="GO" id="GO:0006355">
    <property type="term" value="P:regulation of DNA-templated transcription"/>
    <property type="evidence" value="ECO:0007669"/>
    <property type="project" value="InterPro"/>
</dbReference>
<dbReference type="PANTHER" id="PTHR35004:SF8">
    <property type="entry name" value="TRANSPOSASE RV3428C-RELATED"/>
    <property type="match status" value="1"/>
</dbReference>
<dbReference type="Proteomes" id="UP000190235">
    <property type="component" value="Chromosome I"/>
</dbReference>
<proteinExistence type="inferred from homology"/>
<feature type="domain" description="Integrase catalytic" evidence="3">
    <location>
        <begin position="137"/>
        <end position="332"/>
    </location>
</feature>
<dbReference type="STRING" id="143223.SAMN05878281_1888"/>